<evidence type="ECO:0000313" key="5">
    <source>
        <dbReference type="Proteomes" id="UP000232323"/>
    </source>
</evidence>
<comment type="caution">
    <text evidence="4">The sequence shown here is derived from an EMBL/GenBank/DDBJ whole genome shotgun (WGS) entry which is preliminary data.</text>
</comment>
<accession>A0A250XHR7</accession>
<evidence type="ECO:0000313" key="4">
    <source>
        <dbReference type="EMBL" id="GAX82546.1"/>
    </source>
</evidence>
<proteinExistence type="inferred from homology"/>
<sequence length="467" mass="53616">MGKIKGSTRYGCTIYGAVASFGVFCLAFMGIMLLHLQRERPSHPSKKPEIQSSALVSKYEEKTFEDARLRKIGATLDPEIMANVPRAASEYKLNVKNPCWDHEGTIRCLPYFYLAGSFQAGVDTLYKQLIPHRDIIHNEMTRYQFWGEEGKPMSTYAQKNGQSYEQIKQSPQQHIILDASSSTFAFYWSAGLRTHQGFQRYMKPCWSNCSDHARGKQDVREKCTSEICYPGAMAADKKVASDLGISYDDVHLPLLMAAAYGKERLPKIIVMLRNPTERLHCAYWQYAHYKGKYGESAAGFLAYVKEQIGAIRKCESRGDYSARECALYFEALGNVEEKLFFHADQIMRGMYEMYLEVWLRHFPRDHLLIIRSEEYFSNAHQTLKQVYAFLGMTNVTEEDLDKMVKAGGRGTSFTKGRPAMLDEARSLVMDFYRPWNQRLSELLGDPYYLSWNVVPQTNSSSDFLNTY</sequence>
<comment type="similarity">
    <text evidence="1">Belongs to the sulfotransferase 1 family.</text>
</comment>
<dbReference type="GO" id="GO:0050659">
    <property type="term" value="F:N-acetylgalactosamine 4-sulfate 6-O-sulfotransferase activity"/>
    <property type="evidence" value="ECO:0007669"/>
    <property type="project" value="TreeGrafter"/>
</dbReference>
<dbReference type="STRING" id="1157962.A0A250XHR7"/>
<gene>
    <name evidence="4" type="ORF">CEUSTIGMA_g9972.t1</name>
</gene>
<feature type="domain" description="Sulfotransferase" evidence="3">
    <location>
        <begin position="250"/>
        <end position="405"/>
    </location>
</feature>
<dbReference type="OrthoDB" id="526228at2759"/>
<protein>
    <recommendedName>
        <fullName evidence="1">Sulfotransferase</fullName>
        <ecNumber evidence="1">2.8.2.-</ecNumber>
    </recommendedName>
</protein>
<dbReference type="PANTHER" id="PTHR15723">
    <property type="entry name" value="CARBOHYDRATE SULFOTRANSFERASE 15"/>
    <property type="match status" value="1"/>
</dbReference>
<evidence type="ECO:0000256" key="2">
    <source>
        <dbReference type="SAM" id="Phobius"/>
    </source>
</evidence>
<evidence type="ECO:0000259" key="3">
    <source>
        <dbReference type="Pfam" id="PF00685"/>
    </source>
</evidence>
<keyword evidence="5" id="KW-1185">Reference proteome</keyword>
<keyword evidence="1" id="KW-0808">Transferase</keyword>
<dbReference type="EC" id="2.8.2.-" evidence="1"/>
<keyword evidence="2" id="KW-1133">Transmembrane helix</keyword>
<dbReference type="PANTHER" id="PTHR15723:SF0">
    <property type="entry name" value="CARBOHYDRATE SULFOTRANSFERASE 15"/>
    <property type="match status" value="1"/>
</dbReference>
<feature type="transmembrane region" description="Helical" evidence="2">
    <location>
        <begin position="12"/>
        <end position="36"/>
    </location>
</feature>
<reference evidence="4 5" key="1">
    <citation type="submission" date="2017-08" db="EMBL/GenBank/DDBJ databases">
        <title>Acidophilic green algal genome provides insights into adaptation to an acidic environment.</title>
        <authorList>
            <person name="Hirooka S."/>
            <person name="Hirose Y."/>
            <person name="Kanesaki Y."/>
            <person name="Higuchi S."/>
            <person name="Fujiwara T."/>
            <person name="Onuma R."/>
            <person name="Era A."/>
            <person name="Ohbayashi R."/>
            <person name="Uzuka A."/>
            <person name="Nozaki H."/>
            <person name="Yoshikawa H."/>
            <person name="Miyagishima S.Y."/>
        </authorList>
    </citation>
    <scope>NUCLEOTIDE SEQUENCE [LARGE SCALE GENOMIC DNA]</scope>
    <source>
        <strain evidence="4 5">NIES-2499</strain>
    </source>
</reference>
<dbReference type="AlphaFoldDB" id="A0A250XHR7"/>
<dbReference type="Gene3D" id="3.40.50.300">
    <property type="entry name" value="P-loop containing nucleotide triphosphate hydrolases"/>
    <property type="match status" value="1"/>
</dbReference>
<dbReference type="SUPFAM" id="SSF52540">
    <property type="entry name" value="P-loop containing nucleoside triphosphate hydrolases"/>
    <property type="match status" value="1"/>
</dbReference>
<name>A0A250XHR7_9CHLO</name>
<dbReference type="Proteomes" id="UP000232323">
    <property type="component" value="Unassembled WGS sequence"/>
</dbReference>
<dbReference type="InterPro" id="IPR000863">
    <property type="entry name" value="Sulfotransferase_dom"/>
</dbReference>
<dbReference type="InterPro" id="IPR027417">
    <property type="entry name" value="P-loop_NTPase"/>
</dbReference>
<dbReference type="Pfam" id="PF00685">
    <property type="entry name" value="Sulfotransfer_1"/>
    <property type="match status" value="1"/>
</dbReference>
<dbReference type="EMBL" id="BEGY01000082">
    <property type="protein sequence ID" value="GAX82546.1"/>
    <property type="molecule type" value="Genomic_DNA"/>
</dbReference>
<keyword evidence="2" id="KW-0812">Transmembrane</keyword>
<evidence type="ECO:0000256" key="1">
    <source>
        <dbReference type="RuleBase" id="RU361155"/>
    </source>
</evidence>
<dbReference type="InterPro" id="IPR052654">
    <property type="entry name" value="CS_Sulfotransferase"/>
</dbReference>
<dbReference type="GO" id="GO:0019319">
    <property type="term" value="P:hexose biosynthetic process"/>
    <property type="evidence" value="ECO:0007669"/>
    <property type="project" value="TreeGrafter"/>
</dbReference>
<keyword evidence="2" id="KW-0472">Membrane</keyword>
<organism evidence="4 5">
    <name type="scientific">Chlamydomonas eustigma</name>
    <dbReference type="NCBI Taxonomy" id="1157962"/>
    <lineage>
        <taxon>Eukaryota</taxon>
        <taxon>Viridiplantae</taxon>
        <taxon>Chlorophyta</taxon>
        <taxon>core chlorophytes</taxon>
        <taxon>Chlorophyceae</taxon>
        <taxon>CS clade</taxon>
        <taxon>Chlamydomonadales</taxon>
        <taxon>Chlamydomonadaceae</taxon>
        <taxon>Chlamydomonas</taxon>
    </lineage>
</organism>